<name>A0ABZ2K2P8_9BACT</name>
<dbReference type="InterPro" id="IPR042283">
    <property type="entry name" value="GpdQ_catalytic"/>
</dbReference>
<accession>A0ABZ2K2P8</accession>
<dbReference type="InterPro" id="IPR042281">
    <property type="entry name" value="GpdQ_beta-strand"/>
</dbReference>
<dbReference type="EMBL" id="CP089982">
    <property type="protein sequence ID" value="WXA93002.1"/>
    <property type="molecule type" value="Genomic_DNA"/>
</dbReference>
<evidence type="ECO:0000256" key="2">
    <source>
        <dbReference type="ARBA" id="ARBA00022801"/>
    </source>
</evidence>
<dbReference type="SUPFAM" id="SSF56300">
    <property type="entry name" value="Metallo-dependent phosphatases"/>
    <property type="match status" value="1"/>
</dbReference>
<comment type="similarity">
    <text evidence="4">Belongs to the cyclic nucleotide phosphodiesterase class-III family.</text>
</comment>
<dbReference type="InterPro" id="IPR004843">
    <property type="entry name" value="Calcineurin-like_PHP"/>
</dbReference>
<dbReference type="CDD" id="cd07402">
    <property type="entry name" value="MPP_GpdQ"/>
    <property type="match status" value="1"/>
</dbReference>
<evidence type="ECO:0000256" key="3">
    <source>
        <dbReference type="ARBA" id="ARBA00023004"/>
    </source>
</evidence>
<dbReference type="InterPro" id="IPR050884">
    <property type="entry name" value="CNP_phosphodiesterase-III"/>
</dbReference>
<proteinExistence type="inferred from homology"/>
<sequence length="276" mass="30119">MLLAQISDLHIGAAGSSMDVHAHTAEHLARAVEHLNRLDPSPDAILVTGDLVDAGSAAEYTRLATLLAPLKAPYYLVAGNHDDRENLRAAFAHHGYFPAEGYLHYVVDLGPLRVVALDTNLPGEPGGLLCNERLAWLDARLGEEPLRPTIVMQHHPPFRTGMQQMDTMILDGMEAMADVVRKHPQVERIVCGHLHRPITRRVGGTLAMTCPSTAHQVELDLRARGRLAVISEPPACLLHTWSEELGLVSHTSYIGDFGTPYVIIAEETAPGRAVQM</sequence>
<dbReference type="Gene3D" id="3.60.21.40">
    <property type="entry name" value="GpdQ, catalytic alpha/beta sandwich domain"/>
    <property type="match status" value="1"/>
</dbReference>
<reference evidence="6 7" key="1">
    <citation type="submission" date="2021-12" db="EMBL/GenBank/DDBJ databases">
        <title>Discovery of the Pendulisporaceae a myxobacterial family with distinct sporulation behavior and unique specialized metabolism.</title>
        <authorList>
            <person name="Garcia R."/>
            <person name="Popoff A."/>
            <person name="Bader C.D."/>
            <person name="Loehr J."/>
            <person name="Walesch S."/>
            <person name="Walt C."/>
            <person name="Boldt J."/>
            <person name="Bunk B."/>
            <person name="Haeckl F.J.F.P.J."/>
            <person name="Gunesch A.P."/>
            <person name="Birkelbach J."/>
            <person name="Nuebel U."/>
            <person name="Pietschmann T."/>
            <person name="Bach T."/>
            <person name="Mueller R."/>
        </authorList>
    </citation>
    <scope>NUCLEOTIDE SEQUENCE [LARGE SCALE GENOMIC DNA]</scope>
    <source>
        <strain evidence="6 7">MSr12523</strain>
    </source>
</reference>
<dbReference type="PANTHER" id="PTHR42988">
    <property type="entry name" value="PHOSPHOHYDROLASE"/>
    <property type="match status" value="1"/>
</dbReference>
<keyword evidence="2" id="KW-0378">Hydrolase</keyword>
<organism evidence="6 7">
    <name type="scientific">Pendulispora brunnea</name>
    <dbReference type="NCBI Taxonomy" id="2905690"/>
    <lineage>
        <taxon>Bacteria</taxon>
        <taxon>Pseudomonadati</taxon>
        <taxon>Myxococcota</taxon>
        <taxon>Myxococcia</taxon>
        <taxon>Myxococcales</taxon>
        <taxon>Sorangiineae</taxon>
        <taxon>Pendulisporaceae</taxon>
        <taxon>Pendulispora</taxon>
    </lineage>
</organism>
<evidence type="ECO:0000259" key="5">
    <source>
        <dbReference type="Pfam" id="PF00149"/>
    </source>
</evidence>
<evidence type="ECO:0000256" key="4">
    <source>
        <dbReference type="ARBA" id="ARBA00025742"/>
    </source>
</evidence>
<dbReference type="RefSeq" id="WP_394843600.1">
    <property type="nucleotide sequence ID" value="NZ_CP089982.1"/>
</dbReference>
<dbReference type="Gene3D" id="3.30.750.180">
    <property type="entry name" value="GpdQ, beta-strand dimerisation domain"/>
    <property type="match status" value="1"/>
</dbReference>
<gene>
    <name evidence="6" type="ORF">LZC95_41945</name>
</gene>
<dbReference type="InterPro" id="IPR029052">
    <property type="entry name" value="Metallo-depent_PP-like"/>
</dbReference>
<dbReference type="Pfam" id="PF00149">
    <property type="entry name" value="Metallophos"/>
    <property type="match status" value="1"/>
</dbReference>
<feature type="domain" description="Calcineurin-like phosphoesterase" evidence="5">
    <location>
        <begin position="2"/>
        <end position="197"/>
    </location>
</feature>
<dbReference type="PANTHER" id="PTHR42988:SF2">
    <property type="entry name" value="CYCLIC NUCLEOTIDE PHOSPHODIESTERASE CBUA0032-RELATED"/>
    <property type="match status" value="1"/>
</dbReference>
<dbReference type="Proteomes" id="UP001379533">
    <property type="component" value="Chromosome"/>
</dbReference>
<keyword evidence="7" id="KW-1185">Reference proteome</keyword>
<dbReference type="InterPro" id="IPR026575">
    <property type="entry name" value="GpdQ/CpdA-like"/>
</dbReference>
<keyword evidence="1" id="KW-0479">Metal-binding</keyword>
<evidence type="ECO:0000313" key="7">
    <source>
        <dbReference type="Proteomes" id="UP001379533"/>
    </source>
</evidence>
<evidence type="ECO:0000313" key="6">
    <source>
        <dbReference type="EMBL" id="WXA93002.1"/>
    </source>
</evidence>
<evidence type="ECO:0000256" key="1">
    <source>
        <dbReference type="ARBA" id="ARBA00022723"/>
    </source>
</evidence>
<protein>
    <submittedName>
        <fullName evidence="6">Phosphodiesterase</fullName>
    </submittedName>
</protein>
<keyword evidence="3" id="KW-0408">Iron</keyword>